<feature type="region of interest" description="Disordered" evidence="1">
    <location>
        <begin position="1"/>
        <end position="55"/>
    </location>
</feature>
<protein>
    <submittedName>
        <fullName evidence="2">Uncharacterized protein</fullName>
    </submittedName>
</protein>
<feature type="compositionally biased region" description="Basic residues" evidence="1">
    <location>
        <begin position="1"/>
        <end position="15"/>
    </location>
</feature>
<sequence length="137" mass="15145">MRPRCEHHRSHRRPRTCSGGPSACRPRSEHHGSPRSAAPSCDGSRPGALRTVAQPPHPRVLPVQFGVQDPVSVQAAAGVWHLDGHCTGERVCAQASYVQDDVVRRVGPRLRHGAMTRLVCTKTTRPRTRHKDDSWSL</sequence>
<keyword evidence="3" id="KW-1185">Reference proteome</keyword>
<evidence type="ECO:0000256" key="1">
    <source>
        <dbReference type="SAM" id="MobiDB-lite"/>
    </source>
</evidence>
<proteinExistence type="predicted"/>
<evidence type="ECO:0000313" key="3">
    <source>
        <dbReference type="Proteomes" id="UP000193067"/>
    </source>
</evidence>
<dbReference type="AlphaFoldDB" id="A0A1Y2I7G1"/>
<reference evidence="2 3" key="1">
    <citation type="journal article" date="2015" name="Biotechnol. Biofuels">
        <title>Enhanced degradation of softwood versus hardwood by the white-rot fungus Pycnoporus coccineus.</title>
        <authorList>
            <person name="Couturier M."/>
            <person name="Navarro D."/>
            <person name="Chevret D."/>
            <person name="Henrissat B."/>
            <person name="Piumi F."/>
            <person name="Ruiz-Duenas F.J."/>
            <person name="Martinez A.T."/>
            <person name="Grigoriev I.V."/>
            <person name="Riley R."/>
            <person name="Lipzen A."/>
            <person name="Berrin J.G."/>
            <person name="Master E.R."/>
            <person name="Rosso M.N."/>
        </authorList>
    </citation>
    <scope>NUCLEOTIDE SEQUENCE [LARGE SCALE GENOMIC DNA]</scope>
    <source>
        <strain evidence="2 3">BRFM310</strain>
    </source>
</reference>
<dbReference type="EMBL" id="KZ084158">
    <property type="protein sequence ID" value="OSC97079.1"/>
    <property type="molecule type" value="Genomic_DNA"/>
</dbReference>
<name>A0A1Y2I7G1_TRAC3</name>
<organism evidence="2 3">
    <name type="scientific">Trametes coccinea (strain BRFM310)</name>
    <name type="common">Pycnoporus coccineus</name>
    <dbReference type="NCBI Taxonomy" id="1353009"/>
    <lineage>
        <taxon>Eukaryota</taxon>
        <taxon>Fungi</taxon>
        <taxon>Dikarya</taxon>
        <taxon>Basidiomycota</taxon>
        <taxon>Agaricomycotina</taxon>
        <taxon>Agaricomycetes</taxon>
        <taxon>Polyporales</taxon>
        <taxon>Polyporaceae</taxon>
        <taxon>Trametes</taxon>
    </lineage>
</organism>
<dbReference type="Proteomes" id="UP000193067">
    <property type="component" value="Unassembled WGS sequence"/>
</dbReference>
<gene>
    <name evidence="2" type="ORF">PYCCODRAFT_1198269</name>
</gene>
<evidence type="ECO:0000313" key="2">
    <source>
        <dbReference type="EMBL" id="OSC97079.1"/>
    </source>
</evidence>
<accession>A0A1Y2I7G1</accession>